<evidence type="ECO:0000256" key="4">
    <source>
        <dbReference type="ARBA" id="ARBA00022771"/>
    </source>
</evidence>
<organism evidence="11 12">
    <name type="scientific">Orchesella cincta</name>
    <name type="common">Springtail</name>
    <name type="synonym">Podura cincta</name>
    <dbReference type="NCBI Taxonomy" id="48709"/>
    <lineage>
        <taxon>Eukaryota</taxon>
        <taxon>Metazoa</taxon>
        <taxon>Ecdysozoa</taxon>
        <taxon>Arthropoda</taxon>
        <taxon>Hexapoda</taxon>
        <taxon>Collembola</taxon>
        <taxon>Entomobryomorpha</taxon>
        <taxon>Entomobryoidea</taxon>
        <taxon>Orchesellidae</taxon>
        <taxon>Orchesellinae</taxon>
        <taxon>Orchesella</taxon>
    </lineage>
</organism>
<evidence type="ECO:0000313" key="12">
    <source>
        <dbReference type="Proteomes" id="UP000094527"/>
    </source>
</evidence>
<feature type="compositionally biased region" description="Basic residues" evidence="9">
    <location>
        <begin position="683"/>
        <end position="694"/>
    </location>
</feature>
<dbReference type="EMBL" id="LJIJ01000284">
    <property type="protein sequence ID" value="ODM99397.1"/>
    <property type="molecule type" value="Genomic_DNA"/>
</dbReference>
<evidence type="ECO:0000256" key="5">
    <source>
        <dbReference type="ARBA" id="ARBA00022833"/>
    </source>
</evidence>
<keyword evidence="12" id="KW-1185">Reference proteome</keyword>
<keyword evidence="2" id="KW-0479">Metal-binding</keyword>
<dbReference type="PANTHER" id="PTHR24406">
    <property type="entry name" value="TRANSCRIPTIONAL REPRESSOR CTCFL-RELATED"/>
    <property type="match status" value="1"/>
</dbReference>
<feature type="domain" description="C2H2-type" evidence="10">
    <location>
        <begin position="599"/>
        <end position="627"/>
    </location>
</feature>
<keyword evidence="8" id="KW-0175">Coiled coil</keyword>
<keyword evidence="5" id="KW-0862">Zinc</keyword>
<proteinExistence type="predicted"/>
<evidence type="ECO:0000256" key="6">
    <source>
        <dbReference type="ARBA" id="ARBA00023242"/>
    </source>
</evidence>
<feature type="domain" description="C2H2-type" evidence="10">
    <location>
        <begin position="403"/>
        <end position="428"/>
    </location>
</feature>
<dbReference type="AlphaFoldDB" id="A0A1D2N273"/>
<evidence type="ECO:0000256" key="3">
    <source>
        <dbReference type="ARBA" id="ARBA00022737"/>
    </source>
</evidence>
<accession>A0A1D2N273</accession>
<keyword evidence="3" id="KW-0677">Repeat</keyword>
<dbReference type="PROSITE" id="PS50157">
    <property type="entry name" value="ZINC_FINGER_C2H2_2"/>
    <property type="match status" value="8"/>
</dbReference>
<dbReference type="FunFam" id="3.30.160.60:FF:000100">
    <property type="entry name" value="Zinc finger 45-like"/>
    <property type="match status" value="1"/>
</dbReference>
<feature type="domain" description="C2H2-type" evidence="10">
    <location>
        <begin position="541"/>
        <end position="568"/>
    </location>
</feature>
<feature type="region of interest" description="Disordered" evidence="9">
    <location>
        <begin position="682"/>
        <end position="746"/>
    </location>
</feature>
<dbReference type="InterPro" id="IPR036236">
    <property type="entry name" value="Znf_C2H2_sf"/>
</dbReference>
<dbReference type="OrthoDB" id="7755329at2759"/>
<evidence type="ECO:0000256" key="2">
    <source>
        <dbReference type="ARBA" id="ARBA00022723"/>
    </source>
</evidence>
<evidence type="ECO:0000256" key="8">
    <source>
        <dbReference type="SAM" id="Coils"/>
    </source>
</evidence>
<dbReference type="Gene3D" id="3.30.160.60">
    <property type="entry name" value="Classic Zinc Finger"/>
    <property type="match status" value="7"/>
</dbReference>
<feature type="compositionally biased region" description="Polar residues" evidence="9">
    <location>
        <begin position="712"/>
        <end position="736"/>
    </location>
</feature>
<dbReference type="InterPro" id="IPR013087">
    <property type="entry name" value="Znf_C2H2_type"/>
</dbReference>
<keyword evidence="4 7" id="KW-0863">Zinc-finger</keyword>
<gene>
    <name evidence="11" type="ORF">Ocin01_07282</name>
</gene>
<evidence type="ECO:0000313" key="11">
    <source>
        <dbReference type="EMBL" id="ODM99397.1"/>
    </source>
</evidence>
<evidence type="ECO:0000259" key="10">
    <source>
        <dbReference type="PROSITE" id="PS50157"/>
    </source>
</evidence>
<name>A0A1D2N273_ORCCI</name>
<feature type="domain" description="C2H2-type" evidence="10">
    <location>
        <begin position="344"/>
        <end position="371"/>
    </location>
</feature>
<feature type="domain" description="C2H2-type" evidence="10">
    <location>
        <begin position="658"/>
        <end position="681"/>
    </location>
</feature>
<comment type="subcellular location">
    <subcellularLocation>
        <location evidence="1">Nucleus</location>
    </subcellularLocation>
</comment>
<feature type="domain" description="C2H2-type" evidence="10">
    <location>
        <begin position="628"/>
        <end position="657"/>
    </location>
</feature>
<dbReference type="OMA" id="CEESMES"/>
<dbReference type="Pfam" id="PF00096">
    <property type="entry name" value="zf-C2H2"/>
    <property type="match status" value="3"/>
</dbReference>
<feature type="coiled-coil region" evidence="8">
    <location>
        <begin position="128"/>
        <end position="158"/>
    </location>
</feature>
<dbReference type="Proteomes" id="UP000094527">
    <property type="component" value="Unassembled WGS sequence"/>
</dbReference>
<dbReference type="GO" id="GO:0005634">
    <property type="term" value="C:nucleus"/>
    <property type="evidence" value="ECO:0007669"/>
    <property type="project" value="UniProtKB-SubCell"/>
</dbReference>
<dbReference type="SMART" id="SM00355">
    <property type="entry name" value="ZnF_C2H2"/>
    <property type="match status" value="12"/>
</dbReference>
<evidence type="ECO:0000256" key="1">
    <source>
        <dbReference type="ARBA" id="ARBA00004123"/>
    </source>
</evidence>
<sequence length="746" mass="86048">MMFMCFQWFIAGESIFNFLLKRMSMNHCNFNNGKKKKLGFFFYRPGQQKNDIVEYCGGGCEESMESLEYVVPNYPESIKIVLNDPVKNEESFELLCKLLNVKMPSGNEEMEEVVNFDRRKSLPLCLKCQNLHQELFQLQTQISELESILRERAELVKEIIWKSDKKADYKVGTTQLTLTGLDIFRKKVIIDDDVSSEKSTGRPKRGCTKPQKLQIKQEIPELMDDAESLENFWADEGSDFEEQFSKTVDAVSEEEETLLTLQLVQSVSLSCVCSVLIRAAAAAKRRGRPPKVTRPPDYVPPAFEIGRTGKPKTRYTCHLCEEELIGYGPFKKHYAEVHPDEVKYTCKFCKLHFKALWDCRTHQRKHTGERPFTCDLCENKFSTQKSKTAHMKNFHTTVQDKLFACQHEHCGKRFQTEGALKNHLEVHSQAIIFCKTCSGTYKSLTSFSKHNKLKHDGKAECTEPVINPDKKQLEELGVKELKTRLVCHLCWAPLIGKLNFQQHFAIEHPGQDPKQCKCGKKFTTYIDCRRHAIKHTAVRNFQCDKCSRRFHTTRELNAHGKIHLPKRQEKSEICEKCGMAFANKAYLNVHKKKHTGDRYVCEECGRSYSNKKGYILHKKSSHLNIRPHQCAVEKCKKSFSEKSQLTKHLRTHNNERPFECPLCKKSFPYTSSRARHVQEVHNKVIKRTPKRSKTKGSEQPRQAGMESEKNVESGNIITENSSPTLVVHQQNHTGQIAQAERPEFGL</sequence>
<feature type="domain" description="C2H2-type" evidence="10">
    <location>
        <begin position="572"/>
        <end position="599"/>
    </location>
</feature>
<dbReference type="PROSITE" id="PS00028">
    <property type="entry name" value="ZINC_FINGER_C2H2_1"/>
    <property type="match status" value="11"/>
</dbReference>
<dbReference type="STRING" id="48709.A0A1D2N273"/>
<feature type="domain" description="C2H2-type" evidence="10">
    <location>
        <begin position="372"/>
        <end position="400"/>
    </location>
</feature>
<dbReference type="SUPFAM" id="SSF57667">
    <property type="entry name" value="beta-beta-alpha zinc fingers"/>
    <property type="match status" value="5"/>
</dbReference>
<evidence type="ECO:0000256" key="9">
    <source>
        <dbReference type="SAM" id="MobiDB-lite"/>
    </source>
</evidence>
<dbReference type="GO" id="GO:0008270">
    <property type="term" value="F:zinc ion binding"/>
    <property type="evidence" value="ECO:0007669"/>
    <property type="project" value="UniProtKB-KW"/>
</dbReference>
<reference evidence="11 12" key="1">
    <citation type="journal article" date="2016" name="Genome Biol. Evol.">
        <title>Gene Family Evolution Reflects Adaptation to Soil Environmental Stressors in the Genome of the Collembolan Orchesella cincta.</title>
        <authorList>
            <person name="Faddeeva-Vakhrusheva A."/>
            <person name="Derks M.F."/>
            <person name="Anvar S.Y."/>
            <person name="Agamennone V."/>
            <person name="Suring W."/>
            <person name="Smit S."/>
            <person name="van Straalen N.M."/>
            <person name="Roelofs D."/>
        </authorList>
    </citation>
    <scope>NUCLEOTIDE SEQUENCE [LARGE SCALE GENOMIC DNA]</scope>
    <source>
        <tissue evidence="11">Mixed pool</tissue>
    </source>
</reference>
<comment type="caution">
    <text evidence="11">The sequence shown here is derived from an EMBL/GenBank/DDBJ whole genome shotgun (WGS) entry which is preliminary data.</text>
</comment>
<protein>
    <submittedName>
        <fullName evidence="11">Putative zinc finger protein</fullName>
    </submittedName>
</protein>
<dbReference type="InterPro" id="IPR050888">
    <property type="entry name" value="ZnF_C2H2-type_TF"/>
</dbReference>
<keyword evidence="6" id="KW-0539">Nucleus</keyword>
<evidence type="ECO:0000256" key="7">
    <source>
        <dbReference type="PROSITE-ProRule" id="PRU00042"/>
    </source>
</evidence>